<name>A0A4Q9MXJ6_9APHY</name>
<keyword evidence="1" id="KW-0472">Membrane</keyword>
<feature type="transmembrane region" description="Helical" evidence="1">
    <location>
        <begin position="68"/>
        <end position="89"/>
    </location>
</feature>
<proteinExistence type="predicted"/>
<protein>
    <recommendedName>
        <fullName evidence="3">Transmembrane protein</fullName>
    </recommendedName>
</protein>
<keyword evidence="1" id="KW-0812">Transmembrane</keyword>
<organism evidence="2">
    <name type="scientific">Dichomitus squalens</name>
    <dbReference type="NCBI Taxonomy" id="114155"/>
    <lineage>
        <taxon>Eukaryota</taxon>
        <taxon>Fungi</taxon>
        <taxon>Dikarya</taxon>
        <taxon>Basidiomycota</taxon>
        <taxon>Agaricomycotina</taxon>
        <taxon>Agaricomycetes</taxon>
        <taxon>Polyporales</taxon>
        <taxon>Polyporaceae</taxon>
        <taxon>Dichomitus</taxon>
    </lineage>
</organism>
<feature type="transmembrane region" description="Helical" evidence="1">
    <location>
        <begin position="101"/>
        <end position="120"/>
    </location>
</feature>
<accession>A0A4Q9MXJ6</accession>
<feature type="transmembrane region" description="Helical" evidence="1">
    <location>
        <begin position="168"/>
        <end position="187"/>
    </location>
</feature>
<dbReference type="Proteomes" id="UP000292957">
    <property type="component" value="Unassembled WGS sequence"/>
</dbReference>
<gene>
    <name evidence="2" type="ORF">BD311DRAFT_752657</name>
</gene>
<dbReference type="EMBL" id="ML143399">
    <property type="protein sequence ID" value="TBU31472.1"/>
    <property type="molecule type" value="Genomic_DNA"/>
</dbReference>
<dbReference type="OrthoDB" id="2560085at2759"/>
<feature type="transmembrane region" description="Helical" evidence="1">
    <location>
        <begin position="12"/>
        <end position="35"/>
    </location>
</feature>
<dbReference type="AlphaFoldDB" id="A0A4Q9MXJ6"/>
<evidence type="ECO:0000313" key="2">
    <source>
        <dbReference type="EMBL" id="TBU31472.1"/>
    </source>
</evidence>
<sequence>MSSAYTPLGLARVVSLFLAFVFGIVGLALNAEAFVRSTNQKSEIKRVAPQGTSIHLDNSDVVSAGGAVLAFSTVIALVSLASLVLHLLSPTRSLSTRTLPLQGALLAIGTLGLFGSLVAMTDIVANRQVKVSATIGGTPVPASLVQSVEQSLGVTPVYHKIFYLKRAVILPWFAFLFGAISTALSFANPRGALAPANDKGSYTTDPNGEKQGQV</sequence>
<reference evidence="2" key="1">
    <citation type="submission" date="2019-01" db="EMBL/GenBank/DDBJ databases">
        <title>Draft genome sequences of three monokaryotic isolates of the white-rot basidiomycete fungus Dichomitus squalens.</title>
        <authorList>
            <consortium name="DOE Joint Genome Institute"/>
            <person name="Lopez S.C."/>
            <person name="Andreopoulos B."/>
            <person name="Pangilinan J."/>
            <person name="Lipzen A."/>
            <person name="Riley R."/>
            <person name="Ahrendt S."/>
            <person name="Ng V."/>
            <person name="Barry K."/>
            <person name="Daum C."/>
            <person name="Grigoriev I.V."/>
            <person name="Hilden K.S."/>
            <person name="Makela M.R."/>
            <person name="de Vries R.P."/>
        </authorList>
    </citation>
    <scope>NUCLEOTIDE SEQUENCE [LARGE SCALE GENOMIC DNA]</scope>
    <source>
        <strain evidence="2">OM18370.1</strain>
    </source>
</reference>
<evidence type="ECO:0008006" key="3">
    <source>
        <dbReference type="Google" id="ProtNLM"/>
    </source>
</evidence>
<evidence type="ECO:0000256" key="1">
    <source>
        <dbReference type="SAM" id="Phobius"/>
    </source>
</evidence>
<keyword evidence="1" id="KW-1133">Transmembrane helix</keyword>